<dbReference type="EMBL" id="CAJJDM010000043">
    <property type="protein sequence ID" value="CAD8069107.1"/>
    <property type="molecule type" value="Genomic_DNA"/>
</dbReference>
<dbReference type="GO" id="GO:0005049">
    <property type="term" value="F:nuclear export signal receptor activity"/>
    <property type="evidence" value="ECO:0007669"/>
    <property type="project" value="InterPro"/>
</dbReference>
<evidence type="ECO:0000256" key="2">
    <source>
        <dbReference type="ARBA" id="ARBA00004496"/>
    </source>
</evidence>
<keyword evidence="9" id="KW-1185">Reference proteome</keyword>
<dbReference type="AlphaFoldDB" id="A0A8S1LN13"/>
<dbReference type="Proteomes" id="UP000688137">
    <property type="component" value="Unassembled WGS sequence"/>
</dbReference>
<dbReference type="GO" id="GO:0005737">
    <property type="term" value="C:cytoplasm"/>
    <property type="evidence" value="ECO:0007669"/>
    <property type="project" value="UniProtKB-SubCell"/>
</dbReference>
<evidence type="ECO:0000313" key="8">
    <source>
        <dbReference type="EMBL" id="CAD8069107.1"/>
    </source>
</evidence>
<evidence type="ECO:0000313" key="9">
    <source>
        <dbReference type="Proteomes" id="UP000688137"/>
    </source>
</evidence>
<dbReference type="PANTHER" id="PTHR12596:SF2">
    <property type="entry name" value="EXPORTIN-7 ISOFORM X1"/>
    <property type="match status" value="1"/>
</dbReference>
<organism evidence="8 9">
    <name type="scientific">Paramecium primaurelia</name>
    <dbReference type="NCBI Taxonomy" id="5886"/>
    <lineage>
        <taxon>Eukaryota</taxon>
        <taxon>Sar</taxon>
        <taxon>Alveolata</taxon>
        <taxon>Ciliophora</taxon>
        <taxon>Intramacronucleata</taxon>
        <taxon>Oligohymenophorea</taxon>
        <taxon>Peniculida</taxon>
        <taxon>Parameciidae</taxon>
        <taxon>Paramecium</taxon>
    </lineage>
</organism>
<keyword evidence="4" id="KW-0813">Transport</keyword>
<comment type="similarity">
    <text evidence="3">Belongs to the exportin family.</text>
</comment>
<evidence type="ECO:0000256" key="1">
    <source>
        <dbReference type="ARBA" id="ARBA00004123"/>
    </source>
</evidence>
<evidence type="ECO:0000256" key="3">
    <source>
        <dbReference type="ARBA" id="ARBA00009466"/>
    </source>
</evidence>
<name>A0A8S1LN13_PARPR</name>
<dbReference type="InterPro" id="IPR044189">
    <property type="entry name" value="XPO4/7-like"/>
</dbReference>
<accession>A0A8S1LN13</accession>
<evidence type="ECO:0000256" key="6">
    <source>
        <dbReference type="ARBA" id="ARBA00022927"/>
    </source>
</evidence>
<sequence length="1068" mass="124491">MNQMQFDALCHDCCYSQSVEKKQIADQTIYQFIEDIRNIDGLYQIISSTQSGSTLFVISEFIAKIIVSERQFKGFQVGERSSKEVQIIVGQCYTGDEVEILYQKCRVYETLVTLFCQTLQRELAIHEQNSICNLVGLLIQQIMMLSGTQFMKFQDRLNIFFEGNQIYNLSIGLKLIQNVIQNIQQYSSYDSYVSYRRIMFGFQNQEIFNCFEIVCRIVKNSPPQLYKQSLSTLKDILMFNFNVSYFELESDFDPNDQNNVSFPDKFAEYFTDQQFLELLFKIVETYSNKDSSLALLALKSLKRMASSKKRIFVNKEKKRLFAKELYAGCTYLFLNVQQANEEIISDILELNTKLNNCFGLRQIRFDFAFSQKWLYCLQTFCIQILQRQMKIKDPHMYQMIELMKRLLKFISDFKLDTTFKTSISQTITEIGKSIIHLLLNSQNSFFQGYTPQNHKKLKNTLKEFFENLFPILSIDLSNHIKMIYHSFKNAAQDQEKFIIELSLINYIVINPLILDRSTEDIIQMVQTVIRESLQFLSIPQNNLPPLVIMSAMSLADNLFQFALSESDESIGRQRSNKIFFDTCIKPIQMQPQQATNQLLQYIVMQLQIQNKEIIEYALIIMKETIIRLKHHLYNDSFQSSNVVTQIKSVLLNLKNSALQQEQFFSCRTLASEIISILLFDSAYENYIESIVQLNQLLTIQPTSQSIQIYLYEMLGYFKHVDVSKIFRLLIKQHLLKIADLTRFILIDNPQQFQLCKLCLKLMVAITDNKSLRFQYHCSSIVQIELVRTFQGILTSYVQHLIVAIQNDKVKQEFSAQICRLVGLVYKVMNNILKGKYISQACQLLFADRKYLDLLIAILDITHKISNYIILYNKSCVQMIQVLQVVSSQQLQLFELSPQSLSTLLSIVENLQKHLLQQLSQEYKTQTTSSYLQPTDKISLDQTTDIVISTLEFVSEEQQLTQLGVIQSFVLPLDPIIDNILNDLIVCLIQGKCSQQTFNKINRQLFAIMCTYYQNFVNVLSRQFVKSEQQLGQALINVLTRDLELRIKQQNEEQFKKNMPLFLSQFGIL</sequence>
<proteinExistence type="inferred from homology"/>
<evidence type="ECO:0000256" key="7">
    <source>
        <dbReference type="ARBA" id="ARBA00023242"/>
    </source>
</evidence>
<comment type="caution">
    <text evidence="8">The sequence shown here is derived from an EMBL/GenBank/DDBJ whole genome shotgun (WGS) entry which is preliminary data.</text>
</comment>
<protein>
    <submittedName>
        <fullName evidence="8">Uncharacterized protein</fullName>
    </submittedName>
</protein>
<evidence type="ECO:0000256" key="5">
    <source>
        <dbReference type="ARBA" id="ARBA00022490"/>
    </source>
</evidence>
<dbReference type="OMA" id="KSCVQMI"/>
<comment type="subcellular location">
    <subcellularLocation>
        <location evidence="2">Cytoplasm</location>
    </subcellularLocation>
    <subcellularLocation>
        <location evidence="1">Nucleus</location>
    </subcellularLocation>
</comment>
<keyword evidence="6" id="KW-0653">Protein transport</keyword>
<dbReference type="GO" id="GO:0005643">
    <property type="term" value="C:nuclear pore"/>
    <property type="evidence" value="ECO:0007669"/>
    <property type="project" value="TreeGrafter"/>
</dbReference>
<keyword evidence="7" id="KW-0539">Nucleus</keyword>
<gene>
    <name evidence="8" type="ORF">PPRIM_AZ9-3.1.T0430201</name>
</gene>
<reference evidence="8" key="1">
    <citation type="submission" date="2021-01" db="EMBL/GenBank/DDBJ databases">
        <authorList>
            <consortium name="Genoscope - CEA"/>
            <person name="William W."/>
        </authorList>
    </citation>
    <scope>NUCLEOTIDE SEQUENCE</scope>
</reference>
<evidence type="ECO:0000256" key="4">
    <source>
        <dbReference type="ARBA" id="ARBA00022448"/>
    </source>
</evidence>
<dbReference type="GO" id="GO:0006611">
    <property type="term" value="P:protein export from nucleus"/>
    <property type="evidence" value="ECO:0007669"/>
    <property type="project" value="TreeGrafter"/>
</dbReference>
<keyword evidence="5" id="KW-0963">Cytoplasm</keyword>
<dbReference type="PANTHER" id="PTHR12596">
    <property type="entry name" value="EXPORTIN 4,7-RELATED"/>
    <property type="match status" value="1"/>
</dbReference>